<dbReference type="EMBL" id="BDIP01004260">
    <property type="protein sequence ID" value="GIQ88649.1"/>
    <property type="molecule type" value="Genomic_DNA"/>
</dbReference>
<feature type="compositionally biased region" description="Acidic residues" evidence="1">
    <location>
        <begin position="196"/>
        <end position="220"/>
    </location>
</feature>
<organism evidence="3 4">
    <name type="scientific">Kipferlia bialata</name>
    <dbReference type="NCBI Taxonomy" id="797122"/>
    <lineage>
        <taxon>Eukaryota</taxon>
        <taxon>Metamonada</taxon>
        <taxon>Carpediemonas-like organisms</taxon>
        <taxon>Kipferlia</taxon>
    </lineage>
</organism>
<reference evidence="3 4" key="1">
    <citation type="journal article" date="2018" name="PLoS ONE">
        <title>The draft genome of Kipferlia bialata reveals reductive genome evolution in fornicate parasites.</title>
        <authorList>
            <person name="Tanifuji G."/>
            <person name="Takabayashi S."/>
            <person name="Kume K."/>
            <person name="Takagi M."/>
            <person name="Nakayama T."/>
            <person name="Kamikawa R."/>
            <person name="Inagaki Y."/>
            <person name="Hashimoto T."/>
        </authorList>
    </citation>
    <scope>NUCLEOTIDE SEQUENCE [LARGE SCALE GENOMIC DNA]</scope>
    <source>
        <strain evidence="3">NY0173</strain>
    </source>
</reference>
<dbReference type="AlphaFoldDB" id="A0A9K3GLX8"/>
<dbReference type="InterPro" id="IPR012337">
    <property type="entry name" value="RNaseH-like_sf"/>
</dbReference>
<comment type="caution">
    <text evidence="3">The sequence shown here is derived from an EMBL/GenBank/DDBJ whole genome shotgun (WGS) entry which is preliminary data.</text>
</comment>
<protein>
    <recommendedName>
        <fullName evidence="2">HAT C-terminal dimerisation domain-containing protein</fullName>
    </recommendedName>
</protein>
<dbReference type="Proteomes" id="UP000265618">
    <property type="component" value="Unassembled WGS sequence"/>
</dbReference>
<keyword evidence="4" id="KW-1185">Reference proteome</keyword>
<accession>A0A9K3GLX8</accession>
<dbReference type="InterPro" id="IPR008906">
    <property type="entry name" value="HATC_C_dom"/>
</dbReference>
<feature type="region of interest" description="Disordered" evidence="1">
    <location>
        <begin position="177"/>
        <end position="220"/>
    </location>
</feature>
<name>A0A9K3GLX8_9EUKA</name>
<feature type="domain" description="HAT C-terminal dimerisation" evidence="2">
    <location>
        <begin position="88"/>
        <end position="156"/>
    </location>
</feature>
<feature type="compositionally biased region" description="Acidic residues" evidence="1">
    <location>
        <begin position="179"/>
        <end position="188"/>
    </location>
</feature>
<sequence>MLFRNRWRDGFNKDVLALVQVFLPSRQQQDLGLGGFIDTSKIAHMVMDFAKEYMAFIGRADDFDERMFKRQFLRYRARALPGMPAPSTNPFEYWAEVSFDDRYEVLAKVAQAAPGLPASQAAVERSFSHQKHVISALRCSTSTIVAQATMFLRYNLKFLARTLFKGETELIEAIIAREEAEEDEESSDDIGSVGEADLEWISENEGGEMGDVDVVECSDQ</sequence>
<gene>
    <name evidence="3" type="ORF">KIPB_010946</name>
</gene>
<dbReference type="OrthoDB" id="10641360at2759"/>
<proteinExistence type="predicted"/>
<evidence type="ECO:0000259" key="2">
    <source>
        <dbReference type="Pfam" id="PF05699"/>
    </source>
</evidence>
<dbReference type="SUPFAM" id="SSF53098">
    <property type="entry name" value="Ribonuclease H-like"/>
    <property type="match status" value="1"/>
</dbReference>
<dbReference type="GO" id="GO:0046983">
    <property type="term" value="F:protein dimerization activity"/>
    <property type="evidence" value="ECO:0007669"/>
    <property type="project" value="InterPro"/>
</dbReference>
<evidence type="ECO:0000313" key="3">
    <source>
        <dbReference type="EMBL" id="GIQ88649.1"/>
    </source>
</evidence>
<evidence type="ECO:0000313" key="4">
    <source>
        <dbReference type="Proteomes" id="UP000265618"/>
    </source>
</evidence>
<dbReference type="Pfam" id="PF05699">
    <property type="entry name" value="Dimer_Tnp_hAT"/>
    <property type="match status" value="1"/>
</dbReference>
<evidence type="ECO:0000256" key="1">
    <source>
        <dbReference type="SAM" id="MobiDB-lite"/>
    </source>
</evidence>